<dbReference type="Proteomes" id="UP000012065">
    <property type="component" value="Unassembled WGS sequence"/>
</dbReference>
<organism evidence="2 3">
    <name type="scientific">Thanatephorus cucumeris (strain AG1-IB / isolate 7/3/14)</name>
    <name type="common">Lettuce bottom rot fungus</name>
    <name type="synonym">Rhizoctonia solani</name>
    <dbReference type="NCBI Taxonomy" id="1108050"/>
    <lineage>
        <taxon>Eukaryota</taxon>
        <taxon>Fungi</taxon>
        <taxon>Dikarya</taxon>
        <taxon>Basidiomycota</taxon>
        <taxon>Agaricomycotina</taxon>
        <taxon>Agaricomycetes</taxon>
        <taxon>Cantharellales</taxon>
        <taxon>Ceratobasidiaceae</taxon>
        <taxon>Rhizoctonia</taxon>
        <taxon>Rhizoctonia solani AG-1</taxon>
    </lineage>
</organism>
<sequence length="207" mass="23225">MAADAPPTHEYFSGNGQQSLYPQQQDFARITQFNPQQQQQQQQQRWAAAQQQMRANQYAAAMKQKQMAAAIQGMRQPQGQFPQQQFNNYGQPAFNQQQQQQQFGFNNPQQGMNPTTPRDQAFPNNAQRDFSTPQREFSAAGTPQRDFSGTPVNVPSREFSSTPAPTPTRDFSGTPQNQMGTPGQMGTPTSLLEPLRPNLTLFCPIEV</sequence>
<accession>M5CAF9</accession>
<evidence type="ECO:0000313" key="3">
    <source>
        <dbReference type="Proteomes" id="UP000012065"/>
    </source>
</evidence>
<feature type="compositionally biased region" description="Polar residues" evidence="1">
    <location>
        <begin position="112"/>
        <end position="135"/>
    </location>
</feature>
<feature type="region of interest" description="Disordered" evidence="1">
    <location>
        <begin position="1"/>
        <end position="25"/>
    </location>
</feature>
<feature type="compositionally biased region" description="Polar residues" evidence="1">
    <location>
        <begin position="145"/>
        <end position="190"/>
    </location>
</feature>
<feature type="region of interest" description="Disordered" evidence="1">
    <location>
        <begin position="104"/>
        <end position="193"/>
    </location>
</feature>
<dbReference type="HOGENOM" id="CLU_1327186_0_0_1"/>
<evidence type="ECO:0000256" key="1">
    <source>
        <dbReference type="SAM" id="MobiDB-lite"/>
    </source>
</evidence>
<reference evidence="2 3" key="1">
    <citation type="journal article" date="2013" name="J. Biotechnol.">
        <title>Establishment and interpretation of the genome sequence of the phytopathogenic fungus Rhizoctonia solani AG1-IB isolate 7/3/14.</title>
        <authorList>
            <person name="Wibberg D.W."/>
            <person name="Jelonek L.J."/>
            <person name="Rupp O.R."/>
            <person name="Hennig M.H."/>
            <person name="Eikmeyer F.E."/>
            <person name="Goesmann A.G."/>
            <person name="Hartmann A.H."/>
            <person name="Borriss R.B."/>
            <person name="Grosch R.G."/>
            <person name="Puehler A.P."/>
            <person name="Schlueter A.S."/>
        </authorList>
    </citation>
    <scope>NUCLEOTIDE SEQUENCE [LARGE SCALE GENOMIC DNA]</scope>
    <source>
        <strain evidence="3">AG1-IB / isolate 7/3/14</strain>
    </source>
</reference>
<dbReference type="EMBL" id="CAOJ01015471">
    <property type="protein sequence ID" value="CCO36050.1"/>
    <property type="molecule type" value="Genomic_DNA"/>
</dbReference>
<dbReference type="AlphaFoldDB" id="M5CAF9"/>
<gene>
    <name evidence="2" type="ORF">BN14_10172</name>
</gene>
<comment type="caution">
    <text evidence="2">The sequence shown here is derived from an EMBL/GenBank/DDBJ whole genome shotgun (WGS) entry which is preliminary data.</text>
</comment>
<evidence type="ECO:0000313" key="2">
    <source>
        <dbReference type="EMBL" id="CCO36050.1"/>
    </source>
</evidence>
<feature type="compositionally biased region" description="Polar residues" evidence="1">
    <location>
        <begin position="14"/>
        <end position="25"/>
    </location>
</feature>
<name>M5CAF9_THACB</name>
<protein>
    <submittedName>
        <fullName evidence="2">Uncharacterized protein</fullName>
    </submittedName>
</protein>
<proteinExistence type="predicted"/>